<organism evidence="2 3">
    <name type="scientific">Rufibacter roseus</name>
    <dbReference type="NCBI Taxonomy" id="1567108"/>
    <lineage>
        <taxon>Bacteria</taxon>
        <taxon>Pseudomonadati</taxon>
        <taxon>Bacteroidota</taxon>
        <taxon>Cytophagia</taxon>
        <taxon>Cytophagales</taxon>
        <taxon>Hymenobacteraceae</taxon>
        <taxon>Rufibacter</taxon>
    </lineage>
</organism>
<feature type="domain" description="PKD/Chitinase" evidence="1">
    <location>
        <begin position="1319"/>
        <end position="1388"/>
    </location>
</feature>
<evidence type="ECO:0000313" key="3">
    <source>
        <dbReference type="Proteomes" id="UP001596405"/>
    </source>
</evidence>
<dbReference type="InterPro" id="IPR026341">
    <property type="entry name" value="T9SS_type_B"/>
</dbReference>
<dbReference type="EMBL" id="JBHSYQ010000003">
    <property type="protein sequence ID" value="MFC6997392.1"/>
    <property type="molecule type" value="Genomic_DNA"/>
</dbReference>
<dbReference type="Gene3D" id="2.60.40.740">
    <property type="match status" value="7"/>
</dbReference>
<dbReference type="Pfam" id="PF13573">
    <property type="entry name" value="SprB"/>
    <property type="match status" value="27"/>
</dbReference>
<evidence type="ECO:0000313" key="2">
    <source>
        <dbReference type="EMBL" id="MFC6997392.1"/>
    </source>
</evidence>
<dbReference type="Pfam" id="PF13585">
    <property type="entry name" value="CHU_C"/>
    <property type="match status" value="1"/>
</dbReference>
<evidence type="ECO:0000259" key="1">
    <source>
        <dbReference type="SMART" id="SM00089"/>
    </source>
</evidence>
<reference evidence="3" key="1">
    <citation type="journal article" date="2019" name="Int. J. Syst. Evol. Microbiol.">
        <title>The Global Catalogue of Microorganisms (GCM) 10K type strain sequencing project: providing services to taxonomists for standard genome sequencing and annotation.</title>
        <authorList>
            <consortium name="The Broad Institute Genomics Platform"/>
            <consortium name="The Broad Institute Genome Sequencing Center for Infectious Disease"/>
            <person name="Wu L."/>
            <person name="Ma J."/>
        </authorList>
    </citation>
    <scope>NUCLEOTIDE SEQUENCE [LARGE SCALE GENOMIC DNA]</scope>
    <source>
        <strain evidence="3">CGMCC 4.7393</strain>
    </source>
</reference>
<dbReference type="NCBIfam" id="TIGR04131">
    <property type="entry name" value="Bac_Flav_CTERM"/>
    <property type="match status" value="1"/>
</dbReference>
<dbReference type="InterPro" id="IPR025667">
    <property type="entry name" value="SprB_repeat"/>
</dbReference>
<dbReference type="SMART" id="SM00089">
    <property type="entry name" value="PKD"/>
    <property type="match status" value="3"/>
</dbReference>
<accession>A0ABW2DLF4</accession>
<comment type="caution">
    <text evidence="2">The sequence shown here is derived from an EMBL/GenBank/DDBJ whole genome shotgun (WGS) entry which is preliminary data.</text>
</comment>
<sequence>MAPLQLHAQGNSVPVHEVNLTGQPNGIWNSGDLSRNGSICGAKGNENCIQFNITLDKNAGGLEFSITGGPVPSGAMAYQIDCGPPVPVGQPICVSGVGPHVLTICMPGGASNSFQVKSIAAFTPVPDVKISGGCSSVLQAPIAFEEASITWTDITGGGAYNKYLSCTSGCATPTITPDDNAPAFVDYVVCGSSVASPCSDLPFCDTVRVYFFPAPIVSISPTPAIICPGSTGVELTGNVTGGSGNFSYFWTNKSGQLLATTKNYIAPTVGEYFLEVRTENYPNCKKFEASVTVVTDLSVNAGPDQLICTTSPVSLTGSVTAATGGIWSGGAGSFSPNNTSLNATYTPTASELAAGKVKLTLTTTVNGTCSPISDEVLISFYQFNLTFTGPAVICAGSTATITAATTGGQAPITYQWNTGETTATVSNKAAGTYTVTATDAKGCSIQKSFTVSEEAGPSAVTITSTPSTCGNSNGSLQINGVTGGRAPYLYSLNGSEFKSATSYTALSAGTYSISVKDANGCVYSNTYILQNISGPTGFTTSTTSTTCGNSNGSITVSNVINGQAPFTYSKDGVTFQSTNTFSGVASGSYTITVKDANGCLFTKTVVVGSAPGPTTFAFNTSSSTCGASNGGITVTSVTGGTAPFTYSKDGVSFQETGTFTALAAGTYTITVKDANGCITSRSIVIGNIAGPSDLTASITSSTCGNSNGTLSIAATGGTAPYTYSLNGGAFQTASSFQALAAGTYSITVRDTNGCSFSKAFTVNNIAGPSDAALTTKATTCGTKNGTIAVASVTGGTAPYTYSLNGAAFQSSASFSGLSAGQHLLTIKDANGCTFVKTVLLENIAGPTEISLTAASSTCGSSNGSVTVTSVIGGTAPYSYSTNGTTFQASATLAGLSAGTYTVTVKDANGCTITRQVSVRDVAGPSGFTASLTPSTCGGNNGSINIGNVSGGTAPFSYSKDGIHFQASATFTSLKAGSYMFTVKDANGCVYAKEVRLSDIAGPTAVTASTASASCLNNDGEIKVTGVTGGSAPYSYSIDGTAFQTGTAFTVLASGNYTVTAKDANGCLVTTAVVVKKNVPTGFTTSTVASTCGRNNGTFTVVSVTGGTAPYYYSQDGINFQASSTFSSLAAGTYTITVKDAKGCTFTKSVVLNNVAGPTEANVSTSSSTCGYSNAALTVTEVTGGTSPYTYSLDGTNYQTSATFNQLQAGQHTVAIKDANGCTYTKLVVIEDVAGPQGVESTVVASTCGASNGRVMIESVNGGTAPFTYSKDGVQFQASATFENLIAGTYSILVKDANGCLFSKTIEVTDQAGPRDIAMSNQASTCGASNGSIKVEGVSGGMAPYTYSLNGQEFQTNATYTGVPAGEHTVTVKDANGCSFTKKVRVENLSGPTALASTTVSSSCGRSNGALSVNSVTGGTAPYSYSKDGVNFQASATFTELAAGTYTIYVKDANACTFAQQVAVRDVPGPSAITAVSSSASCLNNDGSISISGVTGGTAPYTYSIGNTNFQTEIIYAGISSGTYTITAKDANGCLVSTQVTVGQNVPTAFTFSTTETSCGRNDGTITVGTVTGGTAPYQYSIDGGVFQSNSTFTGLLAGTHTISVRDAKGCTYSKGVSVSNTAGPAFTVTATASTCGNTNGAITVKGVTGGTAPYLYSIDGTNFQSSATFMTVGAGVYLIMVKDTKGCLSSEEIEVKDIAGPSDLTLAVSSSTCGSSNGSINISSVAGGTSPYTYSINGAAFQNSAAFTSLPAGNHTITVKDANGCTFNKEVQLENIYGPTDLALATAASTCGASNGTITVRGVTGGVAPYSFALNGGSFQSSTAFAPITAGEHTVTVKDANGCVFTKKATVTNVAGPTDLTAEISASICGNSNGALTLTKITGGTAPYSYSRDGVNFQPSPTFTALAAGTHTLFVKDANGCTFNKSFVINNINGPAAVTASSSPATCADNDGSIIVDTVTGGTAPFVYSLDGVTFQEYNRFTALSSGTYTVTAKDTNGCLVTASVKVSKNIPTAFDATTVASTCGNSNGSITILNITGGTSPYSYSLDGKNFQSSATLTGLVASTYTITVKDANGCTFAGQIQITNTPGPQDFTSSVQASTCGNSNGSISIRNVDGGTVPFTYSLNGTVFQNSSTFTGLRSGTFTVTVKDANGCSFVKQVLLEDIAGPTEVRIASKPAICGTNGQLEVREVTGGTAPFSYSVDGVQFQSSASFSALAANTYTLTVKDANGCTFSQTAEVEYVTGPAALTLTSSPSTCGGANGGITVNGVNGGTAPYTYSIDGVNFQTSVTFTALAANTYQVYVKDANGCTYTQKAEVSNIAGPTTMTTAAQPANCTNSDGSITVSNVTGGTAPFTYSINGSTYQESGSFSGLAAGLYTVTVKDANGCQFASGVRVGQNAPTAFTVSTTETRCGNSDGTITILSVTGGTGPYTYSQDGQRFQASATFQNLSAGSHIITVKDANGCTYSKAVAVNNVAGPAFTATVVPSTCGNSNGKITIAETRGGTAPYSFSIDGVHFQTSATFTALTAATYSITVKDSTGCMSTEVVVIEDKAGPTDFIVSAQASTCGSANGQLQVATVTGGTAPYTYSINGSVFQDAIVFTALTAGTYTITVKDANGCTFSKQASVNDIASPAGLELASTTATCGSNNGTVMVTTVKGGTAPFTFSLDGKEFKDETTFTAVTAGKHVVTVRDANGCTYAETVTVTDVTGPTGITVSTQPSTCGGNNGSLTVELVTGGVAPYTYSINGGPFQHSTSFPALQAGTHTLSVKDGNGCTFSKEMLLQDLAGPTAATVDTTPASCSDRDGAITVKEVSGGSAPYAYSLDGLSFQSSASFTGLASGTYSVTVQDANGCLTTEVATVAKTAPSAFTTSVAPSTCGNGNGSISITTINGGTAPYKYSIDGSTFTSSASFDNLSAGTYKVTVLDAKGCEFADQVQVKDLKGIESVAAAVTGTTCNNSNGTVTVTAVIGGTAPYTYSKDGVNFQSSAFYSGLTAGAYAITVKDANGCTYSTEVTISGTEGPTDITLTQLSSSCGQANGQITVTNVVAGVAPYTYSKDGVNFQETGTFTALTAGSYTIVVKDSNGCTYSKSIEVESISGPTDFAYTTTASTCGNRNGSISIGEISGGTAPFIYSLNGAAFQSQTTFNEVAEGLHTLTVKDASGCTITKEVSVSNLAGVTAITTSTTPATCSEKGSFKVTSTTGGKAPYAYSLDGVSYQTSSTFTVLSPQAYQVFVKDANGCVFTSSVTVTENKITKATLSSVSANCAQNNGSINVESVTGGTLPLAYSINGISFQSAAVFSNLGTGNYTITIKDAAGCTFTQSHEVKGSGGAESFTLTNTDATCGTNNGTIIVSQISGGRSPYTFSIDGSNFQTNPEFTRLASGKHVVTVKDAAGCVKTKEINLGNSSAITGVIFTTQAAGCSQTTGQVVVKEVTGGTAPYTYSTDGTRFSASATLTGLAPGTYQLTVKDANNCTYSTSVLIKKVESKIALVQDALCSGQANGSISVTTKGGEGKAEFSIDNGRTFLKDSVFTNLAGGSYQVLVRFSPECTVNLGTVEIKEPKPIQVKVTALSNTVAASSTGSAAVTFVGGGTAPYTYQLDKGRFTTDSVFHNLSEGTHLLVVKDKNGCTTEVNFTIEASQDFEIPTGFSPNGDGLNDLWEIKNISTLYPNCKITVYNRWGSPVFESKGYRKPWDGTYNGQPLPNGTYYCTIDLGNAQPLLKKSITIMR</sequence>
<gene>
    <name evidence="2" type="ORF">ACFQHR_07130</name>
</gene>
<name>A0ABW2DLF4_9BACT</name>
<feature type="domain" description="PKD/Chitinase" evidence="1">
    <location>
        <begin position="384"/>
        <end position="456"/>
    </location>
</feature>
<dbReference type="InterPro" id="IPR022409">
    <property type="entry name" value="PKD/Chitinase_dom"/>
</dbReference>
<keyword evidence="3" id="KW-1185">Reference proteome</keyword>
<protein>
    <submittedName>
        <fullName evidence="2">Gliding motility-associated C-terminal domain-containing protein</fullName>
    </submittedName>
</protein>
<proteinExistence type="predicted"/>
<feature type="domain" description="PKD/Chitinase" evidence="1">
    <location>
        <begin position="835"/>
        <end position="923"/>
    </location>
</feature>
<dbReference type="RefSeq" id="WP_377130613.1">
    <property type="nucleotide sequence ID" value="NZ_JBHSYQ010000003.1"/>
</dbReference>
<dbReference type="Proteomes" id="UP001596405">
    <property type="component" value="Unassembled WGS sequence"/>
</dbReference>